<dbReference type="Proteomes" id="UP000178372">
    <property type="component" value="Unassembled WGS sequence"/>
</dbReference>
<feature type="domain" description="Transposase IS4-like" evidence="2">
    <location>
        <begin position="175"/>
        <end position="453"/>
    </location>
</feature>
<dbReference type="PANTHER" id="PTHR34614">
    <property type="match status" value="1"/>
</dbReference>
<proteinExistence type="predicted"/>
<gene>
    <name evidence="3" type="ORF">A2690_04145</name>
</gene>
<dbReference type="EMBL" id="MFZF01000016">
    <property type="protein sequence ID" value="OGK16513.1"/>
    <property type="molecule type" value="Genomic_DNA"/>
</dbReference>
<organism evidence="3 4">
    <name type="scientific">Candidatus Roizmanbacteria bacterium RIFCSPHIGHO2_01_FULL_39_12b</name>
    <dbReference type="NCBI Taxonomy" id="1802030"/>
    <lineage>
        <taxon>Bacteria</taxon>
        <taxon>Candidatus Roizmaniibacteriota</taxon>
    </lineage>
</organism>
<dbReference type="GO" id="GO:0003677">
    <property type="term" value="F:DNA binding"/>
    <property type="evidence" value="ECO:0007669"/>
    <property type="project" value="InterPro"/>
</dbReference>
<dbReference type="SUPFAM" id="SSF53098">
    <property type="entry name" value="Ribonuclease H-like"/>
    <property type="match status" value="1"/>
</dbReference>
<dbReference type="GO" id="GO:0004803">
    <property type="term" value="F:transposase activity"/>
    <property type="evidence" value="ECO:0007669"/>
    <property type="project" value="InterPro"/>
</dbReference>
<sequence>MNVFYLRAIKTASDAIAIQIVRYENRKRIIVKHIGSAHNSEEIASCKQTALDWIERETHQQRLFPQEKTAPTLTPIEKCLYLGIRYSFIYNVLSQLLRMLKFNKINNQLLMDLVIMRIIQPLSKLESLEYLSEMFGIIYKRGNLYQTIASFPAFKNTIEEKTVEFAKQHLSFDFTVIFYDVTTLYFESFKEDEEKFKKPGFSKDNKFNQPQIVIGLIVTPEGFPIAYDVFAGNTFEGKTFIPTICKFRDTHKVKTLTVVADAAMISLPNVEKLKENNLSYIVGARVANLTHEEIIQINTELIDQKQDEQELKKLDGASMRIETDKGMLVCDFSFKRYRKDKREMEKQIEKAKRLLKEDKGTKRTKFLKNKEKRKPKQILNTKLIKKTTLLLGIKGYYTNLTDTDDNTIINHYHSLWHVEQVFRIAKSDLAARPIYHFKKQTIEAHILICFMALAVCKYMELKTHKSTKKIIKLLRSITEARMKNLLTGKIFVMPKEVPEEINQLRKALFL</sequence>
<dbReference type="Pfam" id="PF01609">
    <property type="entry name" value="DDE_Tnp_1"/>
    <property type="match status" value="1"/>
</dbReference>
<protein>
    <recommendedName>
        <fullName evidence="2">Transposase IS4-like domain-containing protein</fullName>
    </recommendedName>
</protein>
<evidence type="ECO:0000313" key="4">
    <source>
        <dbReference type="Proteomes" id="UP000178372"/>
    </source>
</evidence>
<dbReference type="PANTHER" id="PTHR34614:SF2">
    <property type="entry name" value="TRANSPOSASE IS4-LIKE DOMAIN-CONTAINING PROTEIN"/>
    <property type="match status" value="1"/>
</dbReference>
<reference evidence="3 4" key="1">
    <citation type="journal article" date="2016" name="Nat. Commun.">
        <title>Thousands of microbial genomes shed light on interconnected biogeochemical processes in an aquifer system.</title>
        <authorList>
            <person name="Anantharaman K."/>
            <person name="Brown C.T."/>
            <person name="Hug L.A."/>
            <person name="Sharon I."/>
            <person name="Castelle C.J."/>
            <person name="Probst A.J."/>
            <person name="Thomas B.C."/>
            <person name="Singh A."/>
            <person name="Wilkins M.J."/>
            <person name="Karaoz U."/>
            <person name="Brodie E.L."/>
            <person name="Williams K.H."/>
            <person name="Hubbard S.S."/>
            <person name="Banfield J.F."/>
        </authorList>
    </citation>
    <scope>NUCLEOTIDE SEQUENCE [LARGE SCALE GENOMIC DNA]</scope>
</reference>
<keyword evidence="1" id="KW-0175">Coiled coil</keyword>
<feature type="coiled-coil region" evidence="1">
    <location>
        <begin position="334"/>
        <end position="361"/>
    </location>
</feature>
<dbReference type="InterPro" id="IPR012337">
    <property type="entry name" value="RNaseH-like_sf"/>
</dbReference>
<accession>A0A1F7GC99</accession>
<dbReference type="GO" id="GO:0006313">
    <property type="term" value="P:DNA transposition"/>
    <property type="evidence" value="ECO:0007669"/>
    <property type="project" value="InterPro"/>
</dbReference>
<dbReference type="InterPro" id="IPR047654">
    <property type="entry name" value="IS1634_transpos"/>
</dbReference>
<evidence type="ECO:0000313" key="3">
    <source>
        <dbReference type="EMBL" id="OGK16513.1"/>
    </source>
</evidence>
<evidence type="ECO:0000256" key="1">
    <source>
        <dbReference type="SAM" id="Coils"/>
    </source>
</evidence>
<evidence type="ECO:0000259" key="2">
    <source>
        <dbReference type="Pfam" id="PF01609"/>
    </source>
</evidence>
<comment type="caution">
    <text evidence="3">The sequence shown here is derived from an EMBL/GenBank/DDBJ whole genome shotgun (WGS) entry which is preliminary data.</text>
</comment>
<name>A0A1F7GC99_9BACT</name>
<dbReference type="InterPro" id="IPR002559">
    <property type="entry name" value="Transposase_11"/>
</dbReference>
<dbReference type="AlphaFoldDB" id="A0A1F7GC99"/>
<dbReference type="NCBIfam" id="NF033559">
    <property type="entry name" value="transpos_IS1634"/>
    <property type="match status" value="1"/>
</dbReference>